<name>A0ABR4PW79_9HELO</name>
<comment type="caution">
    <text evidence="4">The sequence shown here is derived from an EMBL/GenBank/DDBJ whole genome shotgun (WGS) entry which is preliminary data.</text>
</comment>
<evidence type="ECO:0000256" key="1">
    <source>
        <dbReference type="SAM" id="Coils"/>
    </source>
</evidence>
<feature type="compositionally biased region" description="Low complexity" evidence="2">
    <location>
        <begin position="55"/>
        <end position="67"/>
    </location>
</feature>
<evidence type="ECO:0000313" key="5">
    <source>
        <dbReference type="Proteomes" id="UP001629113"/>
    </source>
</evidence>
<feature type="compositionally biased region" description="Basic residues" evidence="2">
    <location>
        <begin position="35"/>
        <end position="48"/>
    </location>
</feature>
<accession>A0ABR4PW79</accession>
<keyword evidence="3" id="KW-0472">Membrane</keyword>
<proteinExistence type="predicted"/>
<evidence type="ECO:0000313" key="4">
    <source>
        <dbReference type="EMBL" id="KAL3427620.1"/>
    </source>
</evidence>
<feature type="coiled-coil region" evidence="1">
    <location>
        <begin position="125"/>
        <end position="187"/>
    </location>
</feature>
<reference evidence="4 5" key="1">
    <citation type="submission" date="2024-06" db="EMBL/GenBank/DDBJ databases">
        <title>Complete genome of Phlyctema vagabunda strain 19-DSS-EL-015.</title>
        <authorList>
            <person name="Fiorenzani C."/>
        </authorList>
    </citation>
    <scope>NUCLEOTIDE SEQUENCE [LARGE SCALE GENOMIC DNA]</scope>
    <source>
        <strain evidence="4 5">19-DSS-EL-015</strain>
    </source>
</reference>
<keyword evidence="3" id="KW-0812">Transmembrane</keyword>
<keyword evidence="3" id="KW-1133">Transmembrane helix</keyword>
<feature type="region of interest" description="Disordered" evidence="2">
    <location>
        <begin position="1"/>
        <end position="76"/>
    </location>
</feature>
<dbReference type="Proteomes" id="UP001629113">
    <property type="component" value="Unassembled WGS sequence"/>
</dbReference>
<gene>
    <name evidence="4" type="ORF">PVAG01_01129</name>
</gene>
<protein>
    <submittedName>
        <fullName evidence="4">Uncharacterized protein</fullName>
    </submittedName>
</protein>
<organism evidence="4 5">
    <name type="scientific">Phlyctema vagabunda</name>
    <dbReference type="NCBI Taxonomy" id="108571"/>
    <lineage>
        <taxon>Eukaryota</taxon>
        <taxon>Fungi</taxon>
        <taxon>Dikarya</taxon>
        <taxon>Ascomycota</taxon>
        <taxon>Pezizomycotina</taxon>
        <taxon>Leotiomycetes</taxon>
        <taxon>Helotiales</taxon>
        <taxon>Dermateaceae</taxon>
        <taxon>Phlyctema</taxon>
    </lineage>
</organism>
<dbReference type="EMBL" id="JBFCZG010000001">
    <property type="protein sequence ID" value="KAL3427620.1"/>
    <property type="molecule type" value="Genomic_DNA"/>
</dbReference>
<evidence type="ECO:0000256" key="3">
    <source>
        <dbReference type="SAM" id="Phobius"/>
    </source>
</evidence>
<evidence type="ECO:0000256" key="2">
    <source>
        <dbReference type="SAM" id="MobiDB-lite"/>
    </source>
</evidence>
<feature type="transmembrane region" description="Helical" evidence="3">
    <location>
        <begin position="264"/>
        <end position="284"/>
    </location>
</feature>
<keyword evidence="5" id="KW-1185">Reference proteome</keyword>
<keyword evidence="1" id="KW-0175">Coiled coil</keyword>
<sequence length="353" mass="40372">MSHNGIEASRPVSAQSPRHQVKRSITDTGGFGKAQPHRPHHHHYPHIHRKDEKTSSSSSSQQQQQQSTYSNPNPQVNLIIDGIRSEGITPEQSRDGSRRASFLEGVDVLGNQKRMVKEGEVVDEKEKSAQRAAELRNMLMNLNDVSNTTTRRLDTTYYAVLEKLSALQNTIQNLKELSLMARRLDEDFQTESADLIKDVNTQLDSLNNFNEQHRSIEDLDTRVTKGRAKIKTLAERVDIVRKRVEGWERGEVAWQERTRKRLRLLWIIMSIIATILIVLIVFQYTPARTQGPGVMHGFNSSMLAGRVPSVEQLQDEAWNLKRSTADGLETLRNKIQEDQPLEDDPRLRLFDEL</sequence>